<dbReference type="KEGG" id="loa:LOAG_07135"/>
<dbReference type="InterPro" id="IPR051962">
    <property type="entry name" value="Cuticlin"/>
</dbReference>
<dbReference type="EMBL" id="JH712224">
    <property type="protein sequence ID" value="EFO21351.2"/>
    <property type="molecule type" value="Genomic_DNA"/>
</dbReference>
<evidence type="ECO:0000313" key="12">
    <source>
        <dbReference type="EMBL" id="EFO21351.2"/>
    </source>
</evidence>
<dbReference type="Pfam" id="PF25301">
    <property type="entry name" value="CUT_C"/>
    <property type="match status" value="1"/>
</dbReference>
<evidence type="ECO:0000259" key="11">
    <source>
        <dbReference type="PROSITE" id="PS51034"/>
    </source>
</evidence>
<accession>A0A1S0TWX5</accession>
<dbReference type="SUPFAM" id="SSF53300">
    <property type="entry name" value="vWA-like"/>
    <property type="match status" value="1"/>
</dbReference>
<organism evidence="12">
    <name type="scientific">Loa loa</name>
    <name type="common">Eye worm</name>
    <name type="synonym">Filaria loa</name>
    <dbReference type="NCBI Taxonomy" id="7209"/>
    <lineage>
        <taxon>Eukaryota</taxon>
        <taxon>Metazoa</taxon>
        <taxon>Ecdysozoa</taxon>
        <taxon>Nematoda</taxon>
        <taxon>Chromadorea</taxon>
        <taxon>Rhabditida</taxon>
        <taxon>Spirurina</taxon>
        <taxon>Spiruromorpha</taxon>
        <taxon>Filarioidea</taxon>
        <taxon>Onchocercidae</taxon>
        <taxon>Loa</taxon>
    </lineage>
</organism>
<feature type="domain" description="ZP" evidence="11">
    <location>
        <begin position="809"/>
        <end position="1064"/>
    </location>
</feature>
<dbReference type="PRINTS" id="PR00453">
    <property type="entry name" value="VWFADOMAIN"/>
</dbReference>
<dbReference type="PROSITE" id="PS51034">
    <property type="entry name" value="ZP_2"/>
    <property type="match status" value="1"/>
</dbReference>
<keyword evidence="3" id="KW-1003">Cell membrane</keyword>
<keyword evidence="5" id="KW-0732">Signal</keyword>
<reference evidence="12" key="1">
    <citation type="submission" date="2012-04" db="EMBL/GenBank/DDBJ databases">
        <title>The Genome Sequence of Loa loa.</title>
        <authorList>
            <consortium name="The Broad Institute Genome Sequencing Platform"/>
            <consortium name="Broad Institute Genome Sequencing Center for Infectious Disease"/>
            <person name="Nutman T.B."/>
            <person name="Fink D.L."/>
            <person name="Russ C."/>
            <person name="Young S."/>
            <person name="Zeng Q."/>
            <person name="Gargeya S."/>
            <person name="Alvarado L."/>
            <person name="Berlin A."/>
            <person name="Chapman S.B."/>
            <person name="Chen Z."/>
            <person name="Freedman E."/>
            <person name="Gellesch M."/>
            <person name="Goldberg J."/>
            <person name="Griggs A."/>
            <person name="Gujja S."/>
            <person name="Heilman E.R."/>
            <person name="Heiman D."/>
            <person name="Howarth C."/>
            <person name="Mehta T."/>
            <person name="Neiman D."/>
            <person name="Pearson M."/>
            <person name="Roberts A."/>
            <person name="Saif S."/>
            <person name="Shea T."/>
            <person name="Shenoy N."/>
            <person name="Sisk P."/>
            <person name="Stolte C."/>
            <person name="Sykes S."/>
            <person name="White J."/>
            <person name="Yandava C."/>
            <person name="Haas B."/>
            <person name="Henn M.R."/>
            <person name="Nusbaum C."/>
            <person name="Birren B."/>
        </authorList>
    </citation>
    <scope>NUCLEOTIDE SEQUENCE [LARGE SCALE GENOMIC DNA]</scope>
</reference>
<sequence length="1267" mass="142263">MTFSTTIIKEYLGLRKTKKLNEKLEPVFNGKAQMTQNPYKTYHSLLRDDFSYANDGSIATFAQAIDDKTDENGEDKVGSIRLEKTLIEEIEQPEPIKSNADTIAVADRSWLETTFDETSRVVRNILERENGFSQSDHSSKLSPKLATYRFGNLASSHIIDYSAFLTKSPSVETSTVVPDFEAIFSSSKQIPSTTTISTIDMEILSKETLAMTRSQQSSGPTINSGLETLYEGKYSGTSSTQIVDFSSNTDMIPKNETDFQETVIFPTTDRTIISENILPFEQLPTFTVSLPEVTPKLIIFPNKKDFDTAHVGIKLSPVFDETDRSSEKKTIMLSSAMTLMENVTEAKINSENRTLYFGPKYPVDSIVVGDREILDEEKLQTEASSVLIMPHIAVGEQISGMQETHPSDSSESAEKQLMITSLRRQDNSTTESTLSSPVFLMESAKTIEQTQLNEFSHSGFSSRDEIILPDHVNREEKIASSDIFIIPEQDSGSFESDYIESIDAIPNIDAPFAESGTEQGTSGILKSEFMEPRLINNEANKSGRSENRKTKSDFRVSQTKLPSAAIRDTSVIKVNESIYCDIVAINEDKCPIVNDKSDQTQSDILFLIDASNNITRKHFQQAVKLVMDTVEQFKNIGPDGVQISLVQFTREVVLEFSFRKHNCKPCLLADIGDTEYINDLNSTDNVIHKVVKYGFSKQRGDRDEVPNILVVVSSGISDGQFHEALKLLNSNDITVIVISIEETNPQLIKELIKDEGHHNLFFNVTKVDSHQLVGHLVEHIRTIAREKSPLFKKMIAVKTDESIQGFTAQCLNDGFNATFKFLKSFGGTIIVQSKNMMKNCSKVIQAERFGEYVGTRDVHFFISFKQCGVEETVSVNRTGVIYSALIGVIHDKWLVTDADEGFVLQCYQSQQSQEYNLRTNLRPQSSIKMAKILPLNSIPPLCNYTIRAGTLNGPLIQSAKLGDNVYHKWECEDDHQALNLYGIYIHDCYAKSEETKQQHAIIDSKGCSADANIVNNVIYANNKLLAFAHIKVFKLINSEHLSFHCKLSLCIRKADGCEGITPPRCPGIGHKDFLIYHQNHYNTESFLAPLTVEEEVKLTIISSMNIITDSAFSLQTVKELTNTNLFWLMIILIALSVIIILILFRYITKMNDMNEFITSKNLKRYDETNDNIDYITPATSINIDNFSPIEKKLQERKNGYCSKCLKGVLSGEDTNRKMKTEIVSVSLNSIYDGIRPIAKYDSLYGTVSATESVYVQLDRRDGSSWSF</sequence>
<evidence type="ECO:0000256" key="9">
    <source>
        <dbReference type="SAM" id="Phobius"/>
    </source>
</evidence>
<dbReference type="InParanoid" id="A0A1S0TWX5"/>
<dbReference type="InterPro" id="IPR056953">
    <property type="entry name" value="CUT_N"/>
</dbReference>
<dbReference type="Pfam" id="PF25057">
    <property type="entry name" value="CUT_N"/>
    <property type="match status" value="1"/>
</dbReference>
<dbReference type="Pfam" id="PF00092">
    <property type="entry name" value="VWA"/>
    <property type="match status" value="1"/>
</dbReference>
<dbReference type="InterPro" id="IPR036465">
    <property type="entry name" value="vWFA_dom_sf"/>
</dbReference>
<evidence type="ECO:0000256" key="5">
    <source>
        <dbReference type="ARBA" id="ARBA00022729"/>
    </source>
</evidence>
<keyword evidence="2" id="KW-0193">Cuticle</keyword>
<keyword evidence="7 9" id="KW-0472">Membrane</keyword>
<evidence type="ECO:0000256" key="8">
    <source>
        <dbReference type="SAM" id="MobiDB-lite"/>
    </source>
</evidence>
<dbReference type="Gene3D" id="3.40.50.410">
    <property type="entry name" value="von Willebrand factor, type A domain"/>
    <property type="match status" value="1"/>
</dbReference>
<dbReference type="Gene3D" id="2.60.40.4100">
    <property type="entry name" value="Zona pellucida, ZP-C domain"/>
    <property type="match status" value="1"/>
</dbReference>
<dbReference type="InterPro" id="IPR002035">
    <property type="entry name" value="VWF_A"/>
</dbReference>
<feature type="domain" description="VWFA" evidence="10">
    <location>
        <begin position="603"/>
        <end position="780"/>
    </location>
</feature>
<gene>
    <name evidence="12" type="ORF">LOAG_07135</name>
</gene>
<dbReference type="GeneID" id="9944553"/>
<evidence type="ECO:0000256" key="2">
    <source>
        <dbReference type="ARBA" id="ARBA00022460"/>
    </source>
</evidence>
<comment type="subcellular location">
    <subcellularLocation>
        <location evidence="1">Cell membrane</location>
        <topology evidence="1">Single-pass type I membrane protein</topology>
    </subcellularLocation>
</comment>
<keyword evidence="6 9" id="KW-1133">Transmembrane helix</keyword>
<dbReference type="SMART" id="SM00241">
    <property type="entry name" value="ZP"/>
    <property type="match status" value="1"/>
</dbReference>
<dbReference type="GO" id="GO:0042302">
    <property type="term" value="F:structural constituent of cuticle"/>
    <property type="evidence" value="ECO:0007669"/>
    <property type="project" value="UniProtKB-KW"/>
</dbReference>
<dbReference type="GO" id="GO:0005886">
    <property type="term" value="C:plasma membrane"/>
    <property type="evidence" value="ECO:0007669"/>
    <property type="project" value="UniProtKB-SubCell"/>
</dbReference>
<keyword evidence="4 9" id="KW-0812">Transmembrane</keyword>
<evidence type="ECO:0000256" key="4">
    <source>
        <dbReference type="ARBA" id="ARBA00022692"/>
    </source>
</evidence>
<dbReference type="PROSITE" id="PS50234">
    <property type="entry name" value="VWFA"/>
    <property type="match status" value="1"/>
</dbReference>
<feature type="compositionally biased region" description="Basic and acidic residues" evidence="8">
    <location>
        <begin position="541"/>
        <end position="554"/>
    </location>
</feature>
<proteinExistence type="predicted"/>
<dbReference type="PANTHER" id="PTHR22907">
    <property type="entry name" value="GH04558P"/>
    <property type="match status" value="1"/>
</dbReference>
<dbReference type="AlphaFoldDB" id="A0A1S0TWX5"/>
<dbReference type="InterPro" id="IPR001507">
    <property type="entry name" value="ZP_dom"/>
</dbReference>
<evidence type="ECO:0000256" key="7">
    <source>
        <dbReference type="ARBA" id="ARBA00023136"/>
    </source>
</evidence>
<name>A0A1S0TWX5_LOALO</name>
<evidence type="ECO:0000256" key="3">
    <source>
        <dbReference type="ARBA" id="ARBA00022475"/>
    </source>
</evidence>
<dbReference type="SMART" id="SM00327">
    <property type="entry name" value="VWA"/>
    <property type="match status" value="1"/>
</dbReference>
<evidence type="ECO:0000256" key="1">
    <source>
        <dbReference type="ARBA" id="ARBA00004251"/>
    </source>
</evidence>
<feature type="transmembrane region" description="Helical" evidence="9">
    <location>
        <begin position="1125"/>
        <end position="1144"/>
    </location>
</feature>
<dbReference type="CTD" id="9944553"/>
<evidence type="ECO:0008006" key="13">
    <source>
        <dbReference type="Google" id="ProtNLM"/>
    </source>
</evidence>
<dbReference type="OMA" id="IHKVVKY"/>
<dbReference type="OrthoDB" id="10256829at2759"/>
<dbReference type="InterPro" id="IPR057475">
    <property type="entry name" value="CUT_C"/>
</dbReference>
<feature type="region of interest" description="Disordered" evidence="8">
    <location>
        <begin position="535"/>
        <end position="554"/>
    </location>
</feature>
<dbReference type="InterPro" id="IPR042235">
    <property type="entry name" value="ZP-C_dom"/>
</dbReference>
<evidence type="ECO:0000259" key="10">
    <source>
        <dbReference type="PROSITE" id="PS50234"/>
    </source>
</evidence>
<dbReference type="RefSeq" id="XP_020302410.1">
    <property type="nucleotide sequence ID" value="XM_020447349.1"/>
</dbReference>
<dbReference type="PANTHER" id="PTHR22907:SF40">
    <property type="entry name" value="TRANSMEMBRANE PROTEIN-RELATED"/>
    <property type="match status" value="1"/>
</dbReference>
<evidence type="ECO:0000256" key="6">
    <source>
        <dbReference type="ARBA" id="ARBA00022989"/>
    </source>
</evidence>
<protein>
    <recommendedName>
        <fullName evidence="13">VWFA domain-containing protein</fullName>
    </recommendedName>
</protein>